<dbReference type="SUPFAM" id="SSF49899">
    <property type="entry name" value="Concanavalin A-like lectins/glucanases"/>
    <property type="match status" value="4"/>
</dbReference>
<name>A0AAN9YWM6_9ORTH</name>
<dbReference type="SMART" id="SM00137">
    <property type="entry name" value="MAM"/>
    <property type="match status" value="4"/>
</dbReference>
<dbReference type="EMBL" id="JAZDUA010000707">
    <property type="protein sequence ID" value="KAK7789803.1"/>
    <property type="molecule type" value="Genomic_DNA"/>
</dbReference>
<dbReference type="InterPro" id="IPR013320">
    <property type="entry name" value="ConA-like_dom_sf"/>
</dbReference>
<proteinExistence type="predicted"/>
<feature type="compositionally biased region" description="Low complexity" evidence="1">
    <location>
        <begin position="114"/>
        <end position="127"/>
    </location>
</feature>
<dbReference type="AlphaFoldDB" id="A0AAN9YWM6"/>
<dbReference type="GO" id="GO:0016020">
    <property type="term" value="C:membrane"/>
    <property type="evidence" value="ECO:0007669"/>
    <property type="project" value="InterPro"/>
</dbReference>
<dbReference type="Proteomes" id="UP001378592">
    <property type="component" value="Unassembled WGS sequence"/>
</dbReference>
<dbReference type="PANTHER" id="PTHR23282:SF101">
    <property type="entry name" value="MAM DOMAIN-CONTAINING PROTEIN"/>
    <property type="match status" value="1"/>
</dbReference>
<dbReference type="PROSITE" id="PS50060">
    <property type="entry name" value="MAM_2"/>
    <property type="match status" value="4"/>
</dbReference>
<dbReference type="Pfam" id="PF00629">
    <property type="entry name" value="MAM"/>
    <property type="match status" value="4"/>
</dbReference>
<feature type="domain" description="MAM" evidence="2">
    <location>
        <begin position="332"/>
        <end position="497"/>
    </location>
</feature>
<feature type="region of interest" description="Disordered" evidence="1">
    <location>
        <begin position="1"/>
        <end position="24"/>
    </location>
</feature>
<dbReference type="Gene3D" id="2.60.120.200">
    <property type="match status" value="4"/>
</dbReference>
<evidence type="ECO:0000256" key="1">
    <source>
        <dbReference type="SAM" id="MobiDB-lite"/>
    </source>
</evidence>
<gene>
    <name evidence="3" type="ORF">R5R35_012986</name>
</gene>
<comment type="caution">
    <text evidence="3">The sequence shown here is derived from an EMBL/GenBank/DDBJ whole genome shotgun (WGS) entry which is preliminary data.</text>
</comment>
<dbReference type="PANTHER" id="PTHR23282">
    <property type="entry name" value="APICAL ENDOSOMAL GLYCOPROTEIN PRECURSOR"/>
    <property type="match status" value="1"/>
</dbReference>
<feature type="region of interest" description="Disordered" evidence="1">
    <location>
        <begin position="100"/>
        <end position="147"/>
    </location>
</feature>
<feature type="compositionally biased region" description="Basic residues" evidence="1">
    <location>
        <begin position="1"/>
        <end position="18"/>
    </location>
</feature>
<evidence type="ECO:0000259" key="2">
    <source>
        <dbReference type="PROSITE" id="PS50060"/>
    </source>
</evidence>
<evidence type="ECO:0000313" key="4">
    <source>
        <dbReference type="Proteomes" id="UP001378592"/>
    </source>
</evidence>
<keyword evidence="4" id="KW-1185">Reference proteome</keyword>
<dbReference type="InterPro" id="IPR051560">
    <property type="entry name" value="MAM_domain-containing"/>
</dbReference>
<sequence>MATVRQRWRRRRRRRRQQRARERRAPVYALRPPAQHARTRARRRLRCRRPRVGWLSAQGTRAPVGMLLGRRTPSPLAQLALALALAAAWLSAGAAVPFAPESGPGPGPGPGPDWAPAAPADFAAEDGPSARDKRQEPAEEEEEERLEYCDFGSTDDKHLCGWTIRNGTSLLWQQGSGPMANWLGGPPKDASGGDDKGGYMFFETSLVTLAQTPDARVGTSAFLDSWVRGSTGPEGQCVTFSYWVDGLSAAGLRMLLMPAGGDPEAGGERVLWSTKDPTDKQWREAEVLFTFNSDHRIVFEGLAKDVNDAYRKFRGFNALDNIGLKEGSQCKGHCTFEGGFCGWTNDEEDDFDWALGRGSRNPSTGPATDRTSFKHGGAEGGYAYIDSGFPRRPGDTARLNSPEMEPTGPDSPLCLRFWTHMYGNGVGMLGVLLQESGGEPRYLWRLAGEAGNAWYQAEVPVSAPNSFRIIIEGTVGKNNLGDIALDDLSLRQGSCPTQPQIAAAMPGDCTFEVDECAWGNAAQRERVDDIDWERVSGQATRTSTHDHTLGSEKGFLMTLARNNVQRPGSRAWFTSPELAGGETPRCLSFWFVLNEPFIDNTGPSLGALAVYTRATDKNGHPMATPVWRLYNHQGPEWRYAQVPLTDPGPHTVIMEGTWGSSRANGFVGFDDITLFDGACKTMPDSAHVRPGECRFERDTCDWFNDTTDKSHAAWRLATVSRRPANLPDKTFGAPEGYIYFDLFNQPLGSNTARLVSPTIPGSTNDDDRQLCFTFWFAAFGAGDSAELRVLRQDNSSSGAGEEVPEKLWVLEAQTVDTARASWSPAQVTVEAATDFRVILEGQAVNGGFAVDDLTFSSGNCQTRPSIAKPVPPEE</sequence>
<feature type="domain" description="MAM" evidence="2">
    <location>
        <begin position="507"/>
        <end position="681"/>
    </location>
</feature>
<accession>A0AAN9YWM6</accession>
<dbReference type="CDD" id="cd06263">
    <property type="entry name" value="MAM"/>
    <property type="match status" value="3"/>
</dbReference>
<feature type="domain" description="MAM" evidence="2">
    <location>
        <begin position="691"/>
        <end position="862"/>
    </location>
</feature>
<organism evidence="3 4">
    <name type="scientific">Gryllus longicercus</name>
    <dbReference type="NCBI Taxonomy" id="2509291"/>
    <lineage>
        <taxon>Eukaryota</taxon>
        <taxon>Metazoa</taxon>
        <taxon>Ecdysozoa</taxon>
        <taxon>Arthropoda</taxon>
        <taxon>Hexapoda</taxon>
        <taxon>Insecta</taxon>
        <taxon>Pterygota</taxon>
        <taxon>Neoptera</taxon>
        <taxon>Polyneoptera</taxon>
        <taxon>Orthoptera</taxon>
        <taxon>Ensifera</taxon>
        <taxon>Gryllidea</taxon>
        <taxon>Grylloidea</taxon>
        <taxon>Gryllidae</taxon>
        <taxon>Gryllinae</taxon>
        <taxon>Gryllus</taxon>
    </lineage>
</organism>
<reference evidence="3 4" key="1">
    <citation type="submission" date="2024-03" db="EMBL/GenBank/DDBJ databases">
        <title>The genome assembly and annotation of the cricket Gryllus longicercus Weissman &amp; Gray.</title>
        <authorList>
            <person name="Szrajer S."/>
            <person name="Gray D."/>
            <person name="Ylla G."/>
        </authorList>
    </citation>
    <scope>NUCLEOTIDE SEQUENCE [LARGE SCALE GENOMIC DNA]</scope>
    <source>
        <strain evidence="3">DAG 2021-001</strain>
        <tissue evidence="3">Whole body minus gut</tissue>
    </source>
</reference>
<feature type="compositionally biased region" description="Pro residues" evidence="1">
    <location>
        <begin position="103"/>
        <end position="113"/>
    </location>
</feature>
<feature type="domain" description="MAM" evidence="2">
    <location>
        <begin position="147"/>
        <end position="332"/>
    </location>
</feature>
<protein>
    <recommendedName>
        <fullName evidence="2">MAM domain-containing protein</fullName>
    </recommendedName>
</protein>
<feature type="compositionally biased region" description="Basic and acidic residues" evidence="1">
    <location>
        <begin position="128"/>
        <end position="137"/>
    </location>
</feature>
<dbReference type="InterPro" id="IPR000998">
    <property type="entry name" value="MAM_dom"/>
</dbReference>
<evidence type="ECO:0000313" key="3">
    <source>
        <dbReference type="EMBL" id="KAK7789803.1"/>
    </source>
</evidence>